<dbReference type="GO" id="GO:0016881">
    <property type="term" value="F:acid-amino acid ligase activity"/>
    <property type="evidence" value="ECO:0007669"/>
    <property type="project" value="TreeGrafter"/>
</dbReference>
<dbReference type="SUPFAM" id="SSF56801">
    <property type="entry name" value="Acetyl-CoA synthetase-like"/>
    <property type="match status" value="1"/>
</dbReference>
<protein>
    <submittedName>
        <fullName evidence="3">GH3 auxin-responsive promoter family protein</fullName>
    </submittedName>
</protein>
<dbReference type="Proteomes" id="UP000824211">
    <property type="component" value="Unassembled WGS sequence"/>
</dbReference>
<feature type="domain" description="GH3 middle" evidence="1">
    <location>
        <begin position="320"/>
        <end position="386"/>
    </location>
</feature>
<evidence type="ECO:0000259" key="2">
    <source>
        <dbReference type="Pfam" id="PF23572"/>
    </source>
</evidence>
<dbReference type="InterPro" id="IPR042099">
    <property type="entry name" value="ANL_N_sf"/>
</dbReference>
<reference evidence="3" key="2">
    <citation type="submission" date="2021-04" db="EMBL/GenBank/DDBJ databases">
        <authorList>
            <person name="Gilroy R."/>
        </authorList>
    </citation>
    <scope>NUCLEOTIDE SEQUENCE</scope>
    <source>
        <strain evidence="3">ChiHjej9B8-13557</strain>
    </source>
</reference>
<gene>
    <name evidence="3" type="ORF">H9771_06000</name>
</gene>
<dbReference type="PANTHER" id="PTHR31901:SF9">
    <property type="entry name" value="GH3 DOMAIN-CONTAINING PROTEIN"/>
    <property type="match status" value="1"/>
</dbReference>
<comment type="caution">
    <text evidence="3">The sequence shown here is derived from an EMBL/GenBank/DDBJ whole genome shotgun (WGS) entry which is preliminary data.</text>
</comment>
<dbReference type="InterPro" id="IPR055378">
    <property type="entry name" value="GH3_C"/>
</dbReference>
<organism evidence="3 4">
    <name type="scientific">Candidatus Faecalibacterium faecipullorum</name>
    <dbReference type="NCBI Taxonomy" id="2838578"/>
    <lineage>
        <taxon>Bacteria</taxon>
        <taxon>Bacillati</taxon>
        <taxon>Bacillota</taxon>
        <taxon>Clostridia</taxon>
        <taxon>Eubacteriales</taxon>
        <taxon>Oscillospiraceae</taxon>
        <taxon>Faecalibacterium</taxon>
    </lineage>
</organism>
<proteinExistence type="predicted"/>
<sequence>MEREKNNPQIRRLFDDCQRAWAVNEENLMEILRKNKDTEYGKAYGFGQMDSAQAYRAAVPLTEYDTYRDLAKNPQRFTSEPICCILTTSGTTGQQKEIPISHTSLERYGPYLHDMIYYLVGGRQGLHLHTSIFRPAVNGRMLMSSAYYRYLREAGFLDVSTYLGGEDLMFCEHIDHVAYVKLWLALGCADLVSIQSIFLYDVLILFSYLEENWRMLLHDLRTGTFSVPIEPWVQERLLRHRASDRRMDELEQILADGFETPIARRLWPDLRVVVGNGSKVFALQIAALRRYTGGLPLEYYSYGLSECLPGIPTALESEDFTLLPRDAFYEFVDGTGRIVQEQELEIGKIYELVLTTFSGLYRYRTQDLLEIIGFHGQAPVFHLMGRRGYLLNVAGEKVDDATARAAVAQWAAEEKLRVLDCSMGIDSTQYPCRYCLFAETEEPCDERLASKEELEGRFDVVLGALSPDYEDVRRLGLLNPPRVFLVKKGWIGRFLTKDDRGTAHTKPHLFLSQIQTAELIGGCEADSENV</sequence>
<evidence type="ECO:0000313" key="4">
    <source>
        <dbReference type="Proteomes" id="UP000824211"/>
    </source>
</evidence>
<feature type="domain" description="GH3 C-terminal" evidence="2">
    <location>
        <begin position="404"/>
        <end position="490"/>
    </location>
</feature>
<accession>A0A9D2MEH3</accession>
<dbReference type="InterPro" id="IPR004993">
    <property type="entry name" value="GH3"/>
</dbReference>
<dbReference type="Pfam" id="PF23572">
    <property type="entry name" value="GH3_C"/>
    <property type="match status" value="1"/>
</dbReference>
<evidence type="ECO:0000259" key="1">
    <source>
        <dbReference type="Pfam" id="PF23571"/>
    </source>
</evidence>
<reference evidence="3" key="1">
    <citation type="journal article" date="2021" name="PeerJ">
        <title>Extensive microbial diversity within the chicken gut microbiome revealed by metagenomics and culture.</title>
        <authorList>
            <person name="Gilroy R."/>
            <person name="Ravi A."/>
            <person name="Getino M."/>
            <person name="Pursley I."/>
            <person name="Horton D.L."/>
            <person name="Alikhan N.F."/>
            <person name="Baker D."/>
            <person name="Gharbi K."/>
            <person name="Hall N."/>
            <person name="Watson M."/>
            <person name="Adriaenssens E.M."/>
            <person name="Foster-Nyarko E."/>
            <person name="Jarju S."/>
            <person name="Secka A."/>
            <person name="Antonio M."/>
            <person name="Oren A."/>
            <person name="Chaudhuri R.R."/>
            <person name="La Ragione R."/>
            <person name="Hildebrand F."/>
            <person name="Pallen M.J."/>
        </authorList>
    </citation>
    <scope>NUCLEOTIDE SEQUENCE</scope>
    <source>
        <strain evidence="3">ChiHjej9B8-13557</strain>
    </source>
</reference>
<dbReference type="GO" id="GO:0005737">
    <property type="term" value="C:cytoplasm"/>
    <property type="evidence" value="ECO:0007669"/>
    <property type="project" value="TreeGrafter"/>
</dbReference>
<dbReference type="PANTHER" id="PTHR31901">
    <property type="entry name" value="GH3 DOMAIN-CONTAINING PROTEIN"/>
    <property type="match status" value="1"/>
</dbReference>
<dbReference type="Pfam" id="PF03321">
    <property type="entry name" value="GH3"/>
    <property type="match status" value="1"/>
</dbReference>
<dbReference type="EMBL" id="DWXX01000101">
    <property type="protein sequence ID" value="HJB59192.1"/>
    <property type="molecule type" value="Genomic_DNA"/>
</dbReference>
<dbReference type="Gene3D" id="3.40.50.12780">
    <property type="entry name" value="N-terminal domain of ligase-like"/>
    <property type="match status" value="2"/>
</dbReference>
<dbReference type="Pfam" id="PF23571">
    <property type="entry name" value="GH3_M"/>
    <property type="match status" value="1"/>
</dbReference>
<dbReference type="InterPro" id="IPR055377">
    <property type="entry name" value="GH3_M"/>
</dbReference>
<dbReference type="AlphaFoldDB" id="A0A9D2MEH3"/>
<name>A0A9D2MEH3_9FIRM</name>
<evidence type="ECO:0000313" key="3">
    <source>
        <dbReference type="EMBL" id="HJB59192.1"/>
    </source>
</evidence>